<dbReference type="InterPro" id="IPR050313">
    <property type="entry name" value="Carb_Metab_HTH_regulators"/>
</dbReference>
<dbReference type="InterPro" id="IPR014036">
    <property type="entry name" value="DeoR-like_C"/>
</dbReference>
<dbReference type="InterPro" id="IPR037171">
    <property type="entry name" value="NagB/RpiA_transferase-like"/>
</dbReference>
<keyword evidence="1" id="KW-0805">Transcription regulation</keyword>
<feature type="domain" description="HTH deoR-type" evidence="4">
    <location>
        <begin position="3"/>
        <end position="58"/>
    </location>
</feature>
<evidence type="ECO:0000313" key="5">
    <source>
        <dbReference type="EMBL" id="HIU26544.1"/>
    </source>
</evidence>
<reference evidence="5" key="1">
    <citation type="submission" date="2020-10" db="EMBL/GenBank/DDBJ databases">
        <authorList>
            <person name="Gilroy R."/>
        </authorList>
    </citation>
    <scope>NUCLEOTIDE SEQUENCE</scope>
    <source>
        <strain evidence="5">ChiHcec3-6078</strain>
    </source>
</reference>
<accession>A0A9D1L6A2</accession>
<dbReference type="SUPFAM" id="SSF100950">
    <property type="entry name" value="NagB/RpiA/CoA transferase-like"/>
    <property type="match status" value="1"/>
</dbReference>
<dbReference type="Gene3D" id="1.10.10.10">
    <property type="entry name" value="Winged helix-like DNA-binding domain superfamily/Winged helix DNA-binding domain"/>
    <property type="match status" value="1"/>
</dbReference>
<dbReference type="GO" id="GO:0003677">
    <property type="term" value="F:DNA binding"/>
    <property type="evidence" value="ECO:0007669"/>
    <property type="project" value="UniProtKB-KW"/>
</dbReference>
<name>A0A9D1L6A2_9FIRM</name>
<evidence type="ECO:0000313" key="6">
    <source>
        <dbReference type="Proteomes" id="UP000824090"/>
    </source>
</evidence>
<dbReference type="Pfam" id="PF00455">
    <property type="entry name" value="DeoRC"/>
    <property type="match status" value="1"/>
</dbReference>
<evidence type="ECO:0000256" key="1">
    <source>
        <dbReference type="ARBA" id="ARBA00023015"/>
    </source>
</evidence>
<dbReference type="InterPro" id="IPR036388">
    <property type="entry name" value="WH-like_DNA-bd_sf"/>
</dbReference>
<dbReference type="SUPFAM" id="SSF46785">
    <property type="entry name" value="Winged helix' DNA-binding domain"/>
    <property type="match status" value="1"/>
</dbReference>
<dbReference type="Pfam" id="PF08220">
    <property type="entry name" value="HTH_DeoR"/>
    <property type="match status" value="1"/>
</dbReference>
<organism evidence="5 6">
    <name type="scientific">Candidatus Allocopromorpha excrementigallinarum</name>
    <dbReference type="NCBI Taxonomy" id="2840742"/>
    <lineage>
        <taxon>Bacteria</taxon>
        <taxon>Bacillati</taxon>
        <taxon>Bacillota</taxon>
        <taxon>Clostridia</taxon>
        <taxon>Eubacteriales</taxon>
        <taxon>Eubacteriaceae</taxon>
        <taxon>Eubacteriaceae incertae sedis</taxon>
        <taxon>Candidatus Allocopromorpha</taxon>
    </lineage>
</organism>
<dbReference type="SMART" id="SM00420">
    <property type="entry name" value="HTH_DEOR"/>
    <property type="match status" value="1"/>
</dbReference>
<gene>
    <name evidence="5" type="ORF">IAC50_08650</name>
</gene>
<reference evidence="5" key="2">
    <citation type="journal article" date="2021" name="PeerJ">
        <title>Extensive microbial diversity within the chicken gut microbiome revealed by metagenomics and culture.</title>
        <authorList>
            <person name="Gilroy R."/>
            <person name="Ravi A."/>
            <person name="Getino M."/>
            <person name="Pursley I."/>
            <person name="Horton D.L."/>
            <person name="Alikhan N.F."/>
            <person name="Baker D."/>
            <person name="Gharbi K."/>
            <person name="Hall N."/>
            <person name="Watson M."/>
            <person name="Adriaenssens E.M."/>
            <person name="Foster-Nyarko E."/>
            <person name="Jarju S."/>
            <person name="Secka A."/>
            <person name="Antonio M."/>
            <person name="Oren A."/>
            <person name="Chaudhuri R.R."/>
            <person name="La Ragione R."/>
            <person name="Hildebrand F."/>
            <person name="Pallen M.J."/>
        </authorList>
    </citation>
    <scope>NUCLEOTIDE SEQUENCE</scope>
    <source>
        <strain evidence="5">ChiHcec3-6078</strain>
    </source>
</reference>
<dbReference type="InterPro" id="IPR036390">
    <property type="entry name" value="WH_DNA-bd_sf"/>
</dbReference>
<dbReference type="PANTHER" id="PTHR30363:SF44">
    <property type="entry name" value="AGA OPERON TRANSCRIPTIONAL REPRESSOR-RELATED"/>
    <property type="match status" value="1"/>
</dbReference>
<sequence>MLREERFLKITDYLKKVRTAKFSEIAQYLGVSEATARKDIAFLDSKGAVRLTRGGAVWNQDDITKQVSKVRNIINREEKRQLVRSLGSFVMDGQAVALNGGTTTVEAARFLAHNYRRLTVLTNNLTALSLLKEKPGFTLIVPGGRYFEPENTVTGKQVERDIARYNMDFAIVAVNSISLEKGITDFRMEECGIIKAMISASRRTLVVADHTKFQRVACMNVCPLEDVSAFLTDGGLDSETAFLYRQAGADIVKPSPEGK</sequence>
<protein>
    <submittedName>
        <fullName evidence="5">DeoR/GlpR transcriptional regulator</fullName>
    </submittedName>
</protein>
<dbReference type="InterPro" id="IPR018356">
    <property type="entry name" value="Tscrpt_reg_HTH_DeoR_CS"/>
</dbReference>
<dbReference type="PROSITE" id="PS51000">
    <property type="entry name" value="HTH_DEOR_2"/>
    <property type="match status" value="1"/>
</dbReference>
<dbReference type="InterPro" id="IPR001034">
    <property type="entry name" value="DeoR_HTH"/>
</dbReference>
<dbReference type="EMBL" id="DVMP01000156">
    <property type="protein sequence ID" value="HIU26544.1"/>
    <property type="molecule type" value="Genomic_DNA"/>
</dbReference>
<dbReference type="PROSITE" id="PS00894">
    <property type="entry name" value="HTH_DEOR_1"/>
    <property type="match status" value="1"/>
</dbReference>
<keyword evidence="3" id="KW-0804">Transcription</keyword>
<dbReference type="GO" id="GO:0003700">
    <property type="term" value="F:DNA-binding transcription factor activity"/>
    <property type="evidence" value="ECO:0007669"/>
    <property type="project" value="InterPro"/>
</dbReference>
<comment type="caution">
    <text evidence="5">The sequence shown here is derived from an EMBL/GenBank/DDBJ whole genome shotgun (WGS) entry which is preliminary data.</text>
</comment>
<keyword evidence="2" id="KW-0238">DNA-binding</keyword>
<evidence type="ECO:0000256" key="2">
    <source>
        <dbReference type="ARBA" id="ARBA00023125"/>
    </source>
</evidence>
<dbReference type="PANTHER" id="PTHR30363">
    <property type="entry name" value="HTH-TYPE TRANSCRIPTIONAL REGULATOR SRLR-RELATED"/>
    <property type="match status" value="1"/>
</dbReference>
<evidence type="ECO:0000259" key="4">
    <source>
        <dbReference type="PROSITE" id="PS51000"/>
    </source>
</evidence>
<evidence type="ECO:0000256" key="3">
    <source>
        <dbReference type="ARBA" id="ARBA00023163"/>
    </source>
</evidence>
<proteinExistence type="predicted"/>
<dbReference type="SMART" id="SM01134">
    <property type="entry name" value="DeoRC"/>
    <property type="match status" value="1"/>
</dbReference>
<dbReference type="Proteomes" id="UP000824090">
    <property type="component" value="Unassembled WGS sequence"/>
</dbReference>
<dbReference type="AlphaFoldDB" id="A0A9D1L6A2"/>
<dbReference type="Gene3D" id="3.40.50.1360">
    <property type="match status" value="1"/>
</dbReference>